<dbReference type="SMART" id="SM00671">
    <property type="entry name" value="SEL1"/>
    <property type="match status" value="4"/>
</dbReference>
<dbReference type="VEuPathDB" id="FungiDB:SCODWIG_03444"/>
<proteinExistence type="inferred from homology"/>
<keyword evidence="4" id="KW-1185">Reference proteome</keyword>
<dbReference type="SUPFAM" id="SSF81901">
    <property type="entry name" value="HCP-like"/>
    <property type="match status" value="2"/>
</dbReference>
<sequence length="815" mass="94391">MGQQIYNEAMEILTTFYPTPYNFQPPEHFKMWDEFIDVTPPYYMVQNKNEFYTEFWNDCIQPKHKKAYDMLLESATTYHNLDAYFQLAQINLWNDYRFIGNKTQGLHYLLEFEKYSSAQPNGTVLYQIACCYSTGLFEREPDQLRALAYLQRGAEIGEMKSIQALAYRYSQGISTEKNLDKALLYYSRLSELIYTKLNNTYPNWELIPNQGESYNLRIPDLQNKLVGEEALSTTRSSTIGRMGILPSDDFFTDYEKPFQVNRGKSGLFQVHSNIISGEDDDEGNDDLMNDIIISSYYLAVNAYYGTYVHERNHTLALLILENIYSEYDNYTATISFDQMIHYKKCLTLLGHMYMRGDGLDKPNMEKAAKILERKNSVNINSYNLYSPSNIDLALINYVYYKNSTKAKEICSRIVTAGADNGRCSYYLLKMGNSTLNHITKDVDIEYLQKSATIGYVPAIYYLAKFRESKIINGPATEDKIHVFKRFVHKAESVMVPYLKKSFNKLMSQDFDGALWGYALAAEQGYEEAQTSLAYILYQPPTLFSTPAPLSPIMEEIALSYYIRAYKQNNPDAAIVAGNIYYKRGDYNKAVALYQGASSKFSLLGMWNLGYMYEYGLGVQRDFHLAKRYYEQVLAQRTLFFGIKLTVLKLQLKEWYYSIVDSARFAAFYNFCGGNDNASVYNKIKHFLQELYEKSMVNLKSTCDKYFFFNTNPKIQVNVYSIDGSVIGNSNGNVSHNYKNFFSKAHKKINHLLQEYGLFWEDIISIVMIVSILMMSFFARILARRFGWNLQENNRNEININGGDGNLRFRVQFFAI</sequence>
<evidence type="ECO:0000313" key="4">
    <source>
        <dbReference type="Proteomes" id="UP000262825"/>
    </source>
</evidence>
<keyword evidence="2" id="KW-1133">Transmembrane helix</keyword>
<evidence type="ECO:0000256" key="1">
    <source>
        <dbReference type="ARBA" id="ARBA00038101"/>
    </source>
</evidence>
<dbReference type="Pfam" id="PF08238">
    <property type="entry name" value="Sel1"/>
    <property type="match status" value="4"/>
</dbReference>
<dbReference type="InterPro" id="IPR011990">
    <property type="entry name" value="TPR-like_helical_dom_sf"/>
</dbReference>
<name>A0A376BAG8_9ASCO</name>
<dbReference type="AlphaFoldDB" id="A0A376BAG8"/>
<evidence type="ECO:0000256" key="2">
    <source>
        <dbReference type="SAM" id="Phobius"/>
    </source>
</evidence>
<comment type="similarity">
    <text evidence="1">Belongs to the sel-1 family.</text>
</comment>
<evidence type="ECO:0000313" key="3">
    <source>
        <dbReference type="EMBL" id="SSD61683.1"/>
    </source>
</evidence>
<protein>
    <recommendedName>
        <fullName evidence="5">ERAD-associated E3 ubiquitin-protein ligase component HRD3</fullName>
    </recommendedName>
</protein>
<dbReference type="InterPro" id="IPR006597">
    <property type="entry name" value="Sel1-like"/>
</dbReference>
<dbReference type="Proteomes" id="UP000262825">
    <property type="component" value="Unassembled WGS sequence"/>
</dbReference>
<gene>
    <name evidence="3" type="ORF">SCODWIG_03444</name>
</gene>
<dbReference type="EMBL" id="UFAJ01000831">
    <property type="protein sequence ID" value="SSD61683.1"/>
    <property type="molecule type" value="Genomic_DNA"/>
</dbReference>
<dbReference type="PANTHER" id="PTHR11102:SF160">
    <property type="entry name" value="ERAD-ASSOCIATED E3 UBIQUITIN-PROTEIN LIGASE COMPONENT HRD3"/>
    <property type="match status" value="1"/>
</dbReference>
<dbReference type="Gene3D" id="1.25.40.10">
    <property type="entry name" value="Tetratricopeptide repeat domain"/>
    <property type="match status" value="2"/>
</dbReference>
<dbReference type="InterPro" id="IPR050767">
    <property type="entry name" value="Sel1_AlgK"/>
</dbReference>
<keyword evidence="2" id="KW-0472">Membrane</keyword>
<dbReference type="PANTHER" id="PTHR11102">
    <property type="entry name" value="SEL-1-LIKE PROTEIN"/>
    <property type="match status" value="1"/>
</dbReference>
<organism evidence="3 4">
    <name type="scientific">Saccharomycodes ludwigii</name>
    <dbReference type="NCBI Taxonomy" id="36035"/>
    <lineage>
        <taxon>Eukaryota</taxon>
        <taxon>Fungi</taxon>
        <taxon>Dikarya</taxon>
        <taxon>Ascomycota</taxon>
        <taxon>Saccharomycotina</taxon>
        <taxon>Saccharomycetes</taxon>
        <taxon>Saccharomycodales</taxon>
        <taxon>Saccharomycodaceae</taxon>
        <taxon>Saccharomycodes</taxon>
    </lineage>
</organism>
<feature type="transmembrane region" description="Helical" evidence="2">
    <location>
        <begin position="762"/>
        <end position="782"/>
    </location>
</feature>
<keyword evidence="2" id="KW-0812">Transmembrane</keyword>
<accession>A0A376BAG8</accession>
<reference evidence="4" key="1">
    <citation type="submission" date="2018-06" db="EMBL/GenBank/DDBJ databases">
        <authorList>
            <person name="Guldener U."/>
        </authorList>
    </citation>
    <scope>NUCLEOTIDE SEQUENCE [LARGE SCALE GENOMIC DNA]</scope>
    <source>
        <strain evidence="4">UTAD17</strain>
    </source>
</reference>
<evidence type="ECO:0008006" key="5">
    <source>
        <dbReference type="Google" id="ProtNLM"/>
    </source>
</evidence>